<feature type="compositionally biased region" description="Basic and acidic residues" evidence="1">
    <location>
        <begin position="1"/>
        <end position="10"/>
    </location>
</feature>
<protein>
    <submittedName>
        <fullName evidence="2">Uncharacterized protein</fullName>
    </submittedName>
</protein>
<evidence type="ECO:0000313" key="3">
    <source>
        <dbReference type="Proteomes" id="UP001054945"/>
    </source>
</evidence>
<evidence type="ECO:0000313" key="2">
    <source>
        <dbReference type="EMBL" id="GIX93099.1"/>
    </source>
</evidence>
<feature type="region of interest" description="Disordered" evidence="1">
    <location>
        <begin position="1"/>
        <end position="44"/>
    </location>
</feature>
<dbReference type="EMBL" id="BPLR01004195">
    <property type="protein sequence ID" value="GIX93099.1"/>
    <property type="molecule type" value="Genomic_DNA"/>
</dbReference>
<organism evidence="2 3">
    <name type="scientific">Caerostris extrusa</name>
    <name type="common">Bark spider</name>
    <name type="synonym">Caerostris bankana</name>
    <dbReference type="NCBI Taxonomy" id="172846"/>
    <lineage>
        <taxon>Eukaryota</taxon>
        <taxon>Metazoa</taxon>
        <taxon>Ecdysozoa</taxon>
        <taxon>Arthropoda</taxon>
        <taxon>Chelicerata</taxon>
        <taxon>Arachnida</taxon>
        <taxon>Araneae</taxon>
        <taxon>Araneomorphae</taxon>
        <taxon>Entelegynae</taxon>
        <taxon>Araneoidea</taxon>
        <taxon>Araneidae</taxon>
        <taxon>Caerostris</taxon>
    </lineage>
</organism>
<reference evidence="2 3" key="1">
    <citation type="submission" date="2021-06" db="EMBL/GenBank/DDBJ databases">
        <title>Caerostris extrusa draft genome.</title>
        <authorList>
            <person name="Kono N."/>
            <person name="Arakawa K."/>
        </authorList>
    </citation>
    <scope>NUCLEOTIDE SEQUENCE [LARGE SCALE GENOMIC DNA]</scope>
</reference>
<sequence>MKHSEKKETLSKMMNQDVDIDARRKPTIRKRIPEKDANSSTIPENESYCKKCSRILEILARCKRDESYCKKCSRILEILSAIPE</sequence>
<gene>
    <name evidence="2" type="ORF">CEXT_150741</name>
</gene>
<proteinExistence type="predicted"/>
<comment type="caution">
    <text evidence="2">The sequence shown here is derived from an EMBL/GenBank/DDBJ whole genome shotgun (WGS) entry which is preliminary data.</text>
</comment>
<keyword evidence="3" id="KW-1185">Reference proteome</keyword>
<name>A0AAV4P7U1_CAEEX</name>
<dbReference type="Proteomes" id="UP001054945">
    <property type="component" value="Unassembled WGS sequence"/>
</dbReference>
<dbReference type="AlphaFoldDB" id="A0AAV4P7U1"/>
<evidence type="ECO:0000256" key="1">
    <source>
        <dbReference type="SAM" id="MobiDB-lite"/>
    </source>
</evidence>
<accession>A0AAV4P7U1</accession>